<proteinExistence type="predicted"/>
<protein>
    <submittedName>
        <fullName evidence="1">Uncharacterized protein</fullName>
    </submittedName>
</protein>
<dbReference type="EMBL" id="BMFR01000010">
    <property type="protein sequence ID" value="GGG78746.1"/>
    <property type="molecule type" value="Genomic_DNA"/>
</dbReference>
<keyword evidence="2" id="KW-1185">Reference proteome</keyword>
<dbReference type="Proteomes" id="UP000622860">
    <property type="component" value="Unassembled WGS sequence"/>
</dbReference>
<organism evidence="1 2">
    <name type="scientific">Virgibacillus oceani</name>
    <dbReference type="NCBI Taxonomy" id="1479511"/>
    <lineage>
        <taxon>Bacteria</taxon>
        <taxon>Bacillati</taxon>
        <taxon>Bacillota</taxon>
        <taxon>Bacilli</taxon>
        <taxon>Bacillales</taxon>
        <taxon>Bacillaceae</taxon>
        <taxon>Virgibacillus</taxon>
    </lineage>
</organism>
<sequence>MFLNIDGPLFLLKINKKTQLLQNSITISYSAKCPDCYNLAINVIVSKLLIGYRTLVIIIQPNLKAQQ</sequence>
<reference evidence="1" key="1">
    <citation type="journal article" date="2014" name="Int. J. Syst. Evol. Microbiol.">
        <title>Complete genome sequence of Corynebacterium casei LMG S-19264T (=DSM 44701T), isolated from a smear-ripened cheese.</title>
        <authorList>
            <consortium name="US DOE Joint Genome Institute (JGI-PGF)"/>
            <person name="Walter F."/>
            <person name="Albersmeier A."/>
            <person name="Kalinowski J."/>
            <person name="Ruckert C."/>
        </authorList>
    </citation>
    <scope>NUCLEOTIDE SEQUENCE</scope>
    <source>
        <strain evidence="1">CGMCC 1.12754</strain>
    </source>
</reference>
<reference evidence="1" key="2">
    <citation type="submission" date="2020-09" db="EMBL/GenBank/DDBJ databases">
        <authorList>
            <person name="Sun Q."/>
            <person name="Zhou Y."/>
        </authorList>
    </citation>
    <scope>NUCLEOTIDE SEQUENCE</scope>
    <source>
        <strain evidence="1">CGMCC 1.12754</strain>
    </source>
</reference>
<name>A0A917HGS3_9BACI</name>
<accession>A0A917HGS3</accession>
<gene>
    <name evidence="1" type="ORF">GCM10011398_25050</name>
</gene>
<evidence type="ECO:0000313" key="2">
    <source>
        <dbReference type="Proteomes" id="UP000622860"/>
    </source>
</evidence>
<comment type="caution">
    <text evidence="1">The sequence shown here is derived from an EMBL/GenBank/DDBJ whole genome shotgun (WGS) entry which is preliminary data.</text>
</comment>
<evidence type="ECO:0000313" key="1">
    <source>
        <dbReference type="EMBL" id="GGG78746.1"/>
    </source>
</evidence>
<dbReference type="AlphaFoldDB" id="A0A917HGS3"/>